<name>A0A6C0CFW2_9ZZZZ</name>
<keyword evidence="1" id="KW-0472">Membrane</keyword>
<dbReference type="EMBL" id="MN739395">
    <property type="protein sequence ID" value="QHT02455.1"/>
    <property type="molecule type" value="Genomic_DNA"/>
</dbReference>
<protein>
    <submittedName>
        <fullName evidence="2">Uncharacterized protein</fullName>
    </submittedName>
</protein>
<dbReference type="AlphaFoldDB" id="A0A6C0CFW2"/>
<evidence type="ECO:0000313" key="2">
    <source>
        <dbReference type="EMBL" id="QHT02455.1"/>
    </source>
</evidence>
<keyword evidence="1" id="KW-1133">Transmembrane helix</keyword>
<evidence type="ECO:0000256" key="1">
    <source>
        <dbReference type="SAM" id="Phobius"/>
    </source>
</evidence>
<reference evidence="2" key="1">
    <citation type="journal article" date="2020" name="Nature">
        <title>Giant virus diversity and host interactions through global metagenomics.</title>
        <authorList>
            <person name="Schulz F."/>
            <person name="Roux S."/>
            <person name="Paez-Espino D."/>
            <person name="Jungbluth S."/>
            <person name="Walsh D.A."/>
            <person name="Denef V.J."/>
            <person name="McMahon K.D."/>
            <person name="Konstantinidis K.T."/>
            <person name="Eloe-Fadrosh E.A."/>
            <person name="Kyrpides N.C."/>
            <person name="Woyke T."/>
        </authorList>
    </citation>
    <scope>NUCLEOTIDE SEQUENCE</scope>
    <source>
        <strain evidence="2">GVMAG-M-3300020595-32</strain>
    </source>
</reference>
<feature type="transmembrane region" description="Helical" evidence="1">
    <location>
        <begin position="129"/>
        <end position="147"/>
    </location>
</feature>
<organism evidence="2">
    <name type="scientific">viral metagenome</name>
    <dbReference type="NCBI Taxonomy" id="1070528"/>
    <lineage>
        <taxon>unclassified sequences</taxon>
        <taxon>metagenomes</taxon>
        <taxon>organismal metagenomes</taxon>
    </lineage>
</organism>
<feature type="transmembrane region" description="Helical" evidence="1">
    <location>
        <begin position="78"/>
        <end position="99"/>
    </location>
</feature>
<proteinExistence type="predicted"/>
<sequence>MLNCNTCVIGITMLFSSIYLTILKQDKSIFTDFVKLLDSEQKVKYYKIVKERVTAYVLGMVIGVILALYYYSQNPKEKYILCTFLAIIYLTKLGVYYFYPKSPLFLYSLKNTQQTDAWAKIYEEMKSRYKISLLIGFVGYLLLFHGLN</sequence>
<keyword evidence="1" id="KW-0812">Transmembrane</keyword>
<accession>A0A6C0CFW2</accession>
<feature type="transmembrane region" description="Helical" evidence="1">
    <location>
        <begin position="53"/>
        <end position="72"/>
    </location>
</feature>